<comment type="caution">
    <text evidence="1">The sequence shown here is derived from an EMBL/GenBank/DDBJ whole genome shotgun (WGS) entry which is preliminary data.</text>
</comment>
<accession>A0ABT9BDV1</accession>
<dbReference type="RefSeq" id="WP_305006005.1">
    <property type="nucleotide sequence ID" value="NZ_JAUQSY010000004.1"/>
</dbReference>
<gene>
    <name evidence="1" type="ORF">Q5H93_08105</name>
</gene>
<keyword evidence="2" id="KW-1185">Reference proteome</keyword>
<sequence>MDSTATTPHNVITPEVPLTVSDQQTSALLDETLALLSHGLPPQKGDHPHVEIERWETVLASSDRPGLAKITQELRLLHEALADKNANPHDVAEILASLGAETAKVADEADGAYSAPLANLSKLLIKAANSLSR</sequence>
<evidence type="ECO:0000313" key="2">
    <source>
        <dbReference type="Proteomes" id="UP001176429"/>
    </source>
</evidence>
<proteinExistence type="predicted"/>
<protein>
    <submittedName>
        <fullName evidence="1">Uncharacterized protein</fullName>
    </submittedName>
</protein>
<reference evidence="1" key="1">
    <citation type="submission" date="2023-07" db="EMBL/GenBank/DDBJ databases">
        <authorList>
            <person name="Kim M.K."/>
        </authorList>
    </citation>
    <scope>NUCLEOTIDE SEQUENCE</scope>
    <source>
        <strain evidence="1">ASUV-10-1</strain>
    </source>
</reference>
<dbReference type="EMBL" id="JAUQSY010000004">
    <property type="protein sequence ID" value="MDO7874693.1"/>
    <property type="molecule type" value="Genomic_DNA"/>
</dbReference>
<dbReference type="Proteomes" id="UP001176429">
    <property type="component" value="Unassembled WGS sequence"/>
</dbReference>
<name>A0ABT9BDV1_9BACT</name>
<evidence type="ECO:0000313" key="1">
    <source>
        <dbReference type="EMBL" id="MDO7874693.1"/>
    </source>
</evidence>
<organism evidence="1 2">
    <name type="scientific">Hymenobacter aranciens</name>
    <dbReference type="NCBI Taxonomy" id="3063996"/>
    <lineage>
        <taxon>Bacteria</taxon>
        <taxon>Pseudomonadati</taxon>
        <taxon>Bacteroidota</taxon>
        <taxon>Cytophagia</taxon>
        <taxon>Cytophagales</taxon>
        <taxon>Hymenobacteraceae</taxon>
        <taxon>Hymenobacter</taxon>
    </lineage>
</organism>